<name>A0A4Y2CT69_ARAVE</name>
<evidence type="ECO:0000313" key="2">
    <source>
        <dbReference type="Proteomes" id="UP000499080"/>
    </source>
</evidence>
<dbReference type="AlphaFoldDB" id="A0A4Y2CT69"/>
<proteinExistence type="predicted"/>
<evidence type="ECO:0000313" key="1">
    <source>
        <dbReference type="EMBL" id="GBM07136.1"/>
    </source>
</evidence>
<gene>
    <name evidence="1" type="ORF">AVEN_177095_1</name>
</gene>
<accession>A0A4Y2CT69</accession>
<comment type="caution">
    <text evidence="1">The sequence shown here is derived from an EMBL/GenBank/DDBJ whole genome shotgun (WGS) entry which is preliminary data.</text>
</comment>
<dbReference type="EMBL" id="BGPR01000238">
    <property type="protein sequence ID" value="GBM07136.1"/>
    <property type="molecule type" value="Genomic_DNA"/>
</dbReference>
<keyword evidence="2" id="KW-1185">Reference proteome</keyword>
<reference evidence="1 2" key="1">
    <citation type="journal article" date="2019" name="Sci. Rep.">
        <title>Orb-weaving spider Araneus ventricosus genome elucidates the spidroin gene catalogue.</title>
        <authorList>
            <person name="Kono N."/>
            <person name="Nakamura H."/>
            <person name="Ohtoshi R."/>
            <person name="Moran D.A.P."/>
            <person name="Shinohara A."/>
            <person name="Yoshida Y."/>
            <person name="Fujiwara M."/>
            <person name="Mori M."/>
            <person name="Tomita M."/>
            <person name="Arakawa K."/>
        </authorList>
    </citation>
    <scope>NUCLEOTIDE SEQUENCE [LARGE SCALE GENOMIC DNA]</scope>
</reference>
<sequence length="193" mass="22258">MDCGGVTYQGVVSPFFFENGDSCENYLQFIWDNIYPLLQQRDLFGELLWQQDYAFPHTPKQYELVGPGIPLKLDRTSPDCANRIYRQSYRLSYCASSSPRFQNGCPRPDFSTLTPNYPLPILWFHFCVRGSVPLTDYRISALWPSGQNGHTNRMEFQLFPRSTTFLIGFLHYRSGLASCVREKVEWPSGECPA</sequence>
<organism evidence="1 2">
    <name type="scientific">Araneus ventricosus</name>
    <name type="common">Orbweaver spider</name>
    <name type="synonym">Epeira ventricosa</name>
    <dbReference type="NCBI Taxonomy" id="182803"/>
    <lineage>
        <taxon>Eukaryota</taxon>
        <taxon>Metazoa</taxon>
        <taxon>Ecdysozoa</taxon>
        <taxon>Arthropoda</taxon>
        <taxon>Chelicerata</taxon>
        <taxon>Arachnida</taxon>
        <taxon>Araneae</taxon>
        <taxon>Araneomorphae</taxon>
        <taxon>Entelegynae</taxon>
        <taxon>Araneoidea</taxon>
        <taxon>Araneidae</taxon>
        <taxon>Araneus</taxon>
    </lineage>
</organism>
<protein>
    <submittedName>
        <fullName evidence="1">Uncharacterized protein</fullName>
    </submittedName>
</protein>
<dbReference type="Proteomes" id="UP000499080">
    <property type="component" value="Unassembled WGS sequence"/>
</dbReference>